<name>A0ABU9B9T4_9BURK</name>
<protein>
    <recommendedName>
        <fullName evidence="3">DUF3024 domain-containing protein</fullName>
    </recommendedName>
</protein>
<sequence>MSPSARILSFDQARIAHALPGRARYRYVRPRVVAVDARAGGGWKIVSLNCSRNVDPEGGEIDIAWFEPVADGRWNLHARDHGQRCWTLRAQGLPLADALALVCEDRGRDYWP</sequence>
<evidence type="ECO:0000313" key="1">
    <source>
        <dbReference type="EMBL" id="MEK8026496.1"/>
    </source>
</evidence>
<evidence type="ECO:0000313" key="2">
    <source>
        <dbReference type="Proteomes" id="UP001368500"/>
    </source>
</evidence>
<proteinExistence type="predicted"/>
<reference evidence="1 2" key="1">
    <citation type="submission" date="2024-04" db="EMBL/GenBank/DDBJ databases">
        <title>Novel species of the genus Ideonella isolated from streams.</title>
        <authorList>
            <person name="Lu H."/>
        </authorList>
    </citation>
    <scope>NUCLEOTIDE SEQUENCE [LARGE SCALE GENOMIC DNA]</scope>
    <source>
        <strain evidence="1 2">BYS139W</strain>
    </source>
</reference>
<dbReference type="RefSeq" id="WP_341374280.1">
    <property type="nucleotide sequence ID" value="NZ_JBBUTF010000008.1"/>
</dbReference>
<dbReference type="EMBL" id="JBBUTF010000008">
    <property type="protein sequence ID" value="MEK8026496.1"/>
    <property type="molecule type" value="Genomic_DNA"/>
</dbReference>
<evidence type="ECO:0008006" key="3">
    <source>
        <dbReference type="Google" id="ProtNLM"/>
    </source>
</evidence>
<organism evidence="1 2">
    <name type="scientific">Pseudaquabacterium rugosum</name>
    <dbReference type="NCBI Taxonomy" id="2984194"/>
    <lineage>
        <taxon>Bacteria</taxon>
        <taxon>Pseudomonadati</taxon>
        <taxon>Pseudomonadota</taxon>
        <taxon>Betaproteobacteria</taxon>
        <taxon>Burkholderiales</taxon>
        <taxon>Sphaerotilaceae</taxon>
        <taxon>Pseudaquabacterium</taxon>
    </lineage>
</organism>
<dbReference type="Proteomes" id="UP001368500">
    <property type="component" value="Unassembled WGS sequence"/>
</dbReference>
<accession>A0ABU9B9T4</accession>
<keyword evidence="2" id="KW-1185">Reference proteome</keyword>
<comment type="caution">
    <text evidence="1">The sequence shown here is derived from an EMBL/GenBank/DDBJ whole genome shotgun (WGS) entry which is preliminary data.</text>
</comment>
<dbReference type="Pfam" id="PF11225">
    <property type="entry name" value="DUF3024"/>
    <property type="match status" value="1"/>
</dbReference>
<dbReference type="InterPro" id="IPR021388">
    <property type="entry name" value="DUF3024"/>
</dbReference>
<gene>
    <name evidence="1" type="ORF">AACH11_11050</name>
</gene>